<comment type="caution">
    <text evidence="2">The sequence shown here is derived from an EMBL/GenBank/DDBJ whole genome shotgun (WGS) entry which is preliminary data.</text>
</comment>
<sequence>MPQHTFREYHSEFEGLSSSYDDESMKKNLAMEQKIAELSSQVEDSRARERRRDIEYAGLKAQLDALLASGGIPPCSNDSQPTQYPVYGQQRNMTDESSSDEEDEDHVANTLQH</sequence>
<name>A0AAV9M234_9SOLN</name>
<dbReference type="EMBL" id="JAWPEI010000003">
    <property type="protein sequence ID" value="KAK4731818.1"/>
    <property type="molecule type" value="Genomic_DNA"/>
</dbReference>
<accession>A0AAV9M234</accession>
<organism evidence="2 3">
    <name type="scientific">Solanum pinnatisectum</name>
    <name type="common">tansyleaf nightshade</name>
    <dbReference type="NCBI Taxonomy" id="50273"/>
    <lineage>
        <taxon>Eukaryota</taxon>
        <taxon>Viridiplantae</taxon>
        <taxon>Streptophyta</taxon>
        <taxon>Embryophyta</taxon>
        <taxon>Tracheophyta</taxon>
        <taxon>Spermatophyta</taxon>
        <taxon>Magnoliopsida</taxon>
        <taxon>eudicotyledons</taxon>
        <taxon>Gunneridae</taxon>
        <taxon>Pentapetalae</taxon>
        <taxon>asterids</taxon>
        <taxon>lamiids</taxon>
        <taxon>Solanales</taxon>
        <taxon>Solanaceae</taxon>
        <taxon>Solanoideae</taxon>
        <taxon>Solaneae</taxon>
        <taxon>Solanum</taxon>
    </lineage>
</organism>
<feature type="compositionally biased region" description="Basic and acidic residues" evidence="1">
    <location>
        <begin position="1"/>
        <end position="13"/>
    </location>
</feature>
<reference evidence="2 3" key="1">
    <citation type="submission" date="2023-10" db="EMBL/GenBank/DDBJ databases">
        <title>Genome-Wide Identification Analysis in wild type Solanum Pinnatisectum Reveals Some Genes Defensing Phytophthora Infestans.</title>
        <authorList>
            <person name="Sun C."/>
        </authorList>
    </citation>
    <scope>NUCLEOTIDE SEQUENCE [LARGE SCALE GENOMIC DNA]</scope>
    <source>
        <strain evidence="2">LQN</strain>
        <tissue evidence="2">Leaf</tissue>
    </source>
</reference>
<gene>
    <name evidence="2" type="ORF">R3W88_024806</name>
</gene>
<proteinExistence type="predicted"/>
<dbReference type="AlphaFoldDB" id="A0AAV9M234"/>
<keyword evidence="3" id="KW-1185">Reference proteome</keyword>
<feature type="region of interest" description="Disordered" evidence="1">
    <location>
        <begin position="1"/>
        <end position="20"/>
    </location>
</feature>
<protein>
    <submittedName>
        <fullName evidence="2">Uncharacterized protein</fullName>
    </submittedName>
</protein>
<evidence type="ECO:0000313" key="2">
    <source>
        <dbReference type="EMBL" id="KAK4731818.1"/>
    </source>
</evidence>
<feature type="region of interest" description="Disordered" evidence="1">
    <location>
        <begin position="70"/>
        <end position="113"/>
    </location>
</feature>
<evidence type="ECO:0000256" key="1">
    <source>
        <dbReference type="SAM" id="MobiDB-lite"/>
    </source>
</evidence>
<dbReference type="Proteomes" id="UP001311915">
    <property type="component" value="Unassembled WGS sequence"/>
</dbReference>
<evidence type="ECO:0000313" key="3">
    <source>
        <dbReference type="Proteomes" id="UP001311915"/>
    </source>
</evidence>